<dbReference type="InterPro" id="IPR018359">
    <property type="entry name" value="Bromodomain_CS"/>
</dbReference>
<dbReference type="PROSITE" id="PS50014">
    <property type="entry name" value="BROMODOMAIN_2"/>
    <property type="match status" value="1"/>
</dbReference>
<comment type="subcellular location">
    <subcellularLocation>
        <location evidence="1">Nucleus</location>
    </subcellularLocation>
</comment>
<evidence type="ECO:0000256" key="6">
    <source>
        <dbReference type="ARBA" id="ARBA00023015"/>
    </source>
</evidence>
<dbReference type="PRINTS" id="PR00503">
    <property type="entry name" value="BROMODOMAIN"/>
</dbReference>
<evidence type="ECO:0000256" key="1">
    <source>
        <dbReference type="ARBA" id="ARBA00004123"/>
    </source>
</evidence>
<evidence type="ECO:0000256" key="8">
    <source>
        <dbReference type="ARBA" id="ARBA00023159"/>
    </source>
</evidence>
<evidence type="ECO:0000256" key="2">
    <source>
        <dbReference type="ARBA" id="ARBA00008607"/>
    </source>
</evidence>
<dbReference type="EMBL" id="LK028576">
    <property type="protein sequence ID" value="CDS16573.1"/>
    <property type="molecule type" value="Genomic_DNA"/>
</dbReference>
<dbReference type="PANTHER" id="PTHR45750:SF3">
    <property type="entry name" value="HISTONE ACETYLTRANSFERASE"/>
    <property type="match status" value="1"/>
</dbReference>
<reference evidence="16" key="2">
    <citation type="submission" date="2014-06" db="EMBL/GenBank/DDBJ databases">
        <authorList>
            <person name="Aslett M."/>
        </authorList>
    </citation>
    <scope>NUCLEOTIDE SEQUENCE</scope>
</reference>
<dbReference type="InterPro" id="IPR000182">
    <property type="entry name" value="GNAT_dom"/>
</dbReference>
<feature type="region of interest" description="Disordered" evidence="13">
    <location>
        <begin position="239"/>
        <end position="266"/>
    </location>
</feature>
<keyword evidence="8" id="KW-0010">Activator</keyword>
<feature type="region of interest" description="Disordered" evidence="13">
    <location>
        <begin position="300"/>
        <end position="376"/>
    </location>
</feature>
<dbReference type="PROSITE" id="PS00633">
    <property type="entry name" value="BROMODOMAIN_1"/>
    <property type="match status" value="1"/>
</dbReference>
<reference evidence="16 17" key="1">
    <citation type="journal article" date="2013" name="Nature">
        <title>The genomes of four tapeworm species reveal adaptations to parasitism.</title>
        <authorList>
            <person name="Tsai I.J."/>
            <person name="Zarowiecki M."/>
            <person name="Holroyd N."/>
            <person name="Garciarrubio A."/>
            <person name="Sanchez-Flores A."/>
            <person name="Brooks K.L."/>
            <person name="Tracey A."/>
            <person name="Bobes R.J."/>
            <person name="Fragoso G."/>
            <person name="Sciutto E."/>
            <person name="Aslett M."/>
            <person name="Beasley H."/>
            <person name="Bennett H.M."/>
            <person name="Cai J."/>
            <person name="Camicia F."/>
            <person name="Clark R."/>
            <person name="Cucher M."/>
            <person name="De Silva N."/>
            <person name="Day T.A."/>
            <person name="Deplazes P."/>
            <person name="Estrada K."/>
            <person name="Fernandez C."/>
            <person name="Holland P.W."/>
            <person name="Hou J."/>
            <person name="Hu S."/>
            <person name="Huckvale T."/>
            <person name="Hung S.S."/>
            <person name="Kamenetzky L."/>
            <person name="Keane J.A."/>
            <person name="Kiss F."/>
            <person name="Koziol U."/>
            <person name="Lambert O."/>
            <person name="Liu K."/>
            <person name="Luo X."/>
            <person name="Luo Y."/>
            <person name="Macchiaroli N."/>
            <person name="Nichol S."/>
            <person name="Paps J."/>
            <person name="Parkinson J."/>
            <person name="Pouchkina-Stantcheva N."/>
            <person name="Riddiford N."/>
            <person name="Rosenzvit M."/>
            <person name="Salinas G."/>
            <person name="Wasmuth J.D."/>
            <person name="Zamanian M."/>
            <person name="Zheng Y."/>
            <person name="Cai X."/>
            <person name="Soberon X."/>
            <person name="Olson P.D."/>
            <person name="Laclette J.P."/>
            <person name="Brehm K."/>
            <person name="Berriman M."/>
            <person name="Garciarrubio A."/>
            <person name="Bobes R.J."/>
            <person name="Fragoso G."/>
            <person name="Sanchez-Flores A."/>
            <person name="Estrada K."/>
            <person name="Cevallos M.A."/>
            <person name="Morett E."/>
            <person name="Gonzalez V."/>
            <person name="Portillo T."/>
            <person name="Ochoa-Leyva A."/>
            <person name="Jose M.V."/>
            <person name="Sciutto E."/>
            <person name="Landa A."/>
            <person name="Jimenez L."/>
            <person name="Valdes V."/>
            <person name="Carrero J.C."/>
            <person name="Larralde C."/>
            <person name="Morales-Montor J."/>
            <person name="Limon-Lason J."/>
            <person name="Soberon X."/>
            <person name="Laclette J.P."/>
        </authorList>
    </citation>
    <scope>NUCLEOTIDE SEQUENCE [LARGE SCALE GENOMIC DNA]</scope>
</reference>
<dbReference type="SUPFAM" id="SSF55729">
    <property type="entry name" value="Acyl-CoA N-acyltransferases (Nat)"/>
    <property type="match status" value="1"/>
</dbReference>
<dbReference type="InterPro" id="IPR037800">
    <property type="entry name" value="GCN5"/>
</dbReference>
<evidence type="ECO:0000256" key="7">
    <source>
        <dbReference type="ARBA" id="ARBA00023117"/>
    </source>
</evidence>
<evidence type="ECO:0000256" key="10">
    <source>
        <dbReference type="ARBA" id="ARBA00023242"/>
    </source>
</evidence>
<dbReference type="Pfam" id="PF00439">
    <property type="entry name" value="Bromodomain"/>
    <property type="match status" value="1"/>
</dbReference>
<dbReference type="GO" id="GO:0010484">
    <property type="term" value="F:histone H3 acetyltransferase activity"/>
    <property type="evidence" value="ECO:0007669"/>
    <property type="project" value="TreeGrafter"/>
</dbReference>
<keyword evidence="6" id="KW-0805">Transcription regulation</keyword>
<keyword evidence="7 12" id="KW-0103">Bromodomain</keyword>
<feature type="compositionally biased region" description="Polar residues" evidence="13">
    <location>
        <begin position="348"/>
        <end position="358"/>
    </location>
</feature>
<evidence type="ECO:0000259" key="14">
    <source>
        <dbReference type="PROSITE" id="PS50014"/>
    </source>
</evidence>
<evidence type="ECO:0000313" key="17">
    <source>
        <dbReference type="Proteomes" id="UP000492820"/>
    </source>
</evidence>
<evidence type="ECO:0000256" key="9">
    <source>
        <dbReference type="ARBA" id="ARBA00023163"/>
    </source>
</evidence>
<dbReference type="EC" id="2.3.1.48" evidence="3"/>
<proteinExistence type="inferred from homology"/>
<evidence type="ECO:0000256" key="3">
    <source>
        <dbReference type="ARBA" id="ARBA00013184"/>
    </source>
</evidence>
<protein>
    <recommendedName>
        <fullName evidence="3">histone acetyltransferase</fullName>
        <ecNumber evidence="3">2.3.1.48</ecNumber>
    </recommendedName>
</protein>
<evidence type="ECO:0000256" key="11">
    <source>
        <dbReference type="ARBA" id="ARBA00023315"/>
    </source>
</evidence>
<feature type="domain" description="Bromo" evidence="14">
    <location>
        <begin position="448"/>
        <end position="518"/>
    </location>
</feature>
<dbReference type="InterPro" id="IPR016181">
    <property type="entry name" value="Acyl_CoA_acyltransferase"/>
</dbReference>
<evidence type="ECO:0000256" key="5">
    <source>
        <dbReference type="ARBA" id="ARBA00022853"/>
    </source>
</evidence>
<evidence type="ECO:0000256" key="12">
    <source>
        <dbReference type="PROSITE-ProRule" id="PRU00035"/>
    </source>
</evidence>
<keyword evidence="5" id="KW-0156">Chromatin regulator</keyword>
<dbReference type="SMART" id="SM00297">
    <property type="entry name" value="BROMO"/>
    <property type="match status" value="1"/>
</dbReference>
<dbReference type="WBParaSite" id="EgrG_000899900">
    <property type="protein sequence ID" value="EgrG_000899900"/>
    <property type="gene ID" value="EgrG_000899900"/>
</dbReference>
<dbReference type="CDD" id="cd05509">
    <property type="entry name" value="Bromo_gcn5_like"/>
    <property type="match status" value="1"/>
</dbReference>
<dbReference type="GO" id="GO:0140672">
    <property type="term" value="C:ATAC complex"/>
    <property type="evidence" value="ECO:0007669"/>
    <property type="project" value="TreeGrafter"/>
</dbReference>
<keyword evidence="9" id="KW-0804">Transcription</keyword>
<dbReference type="InterPro" id="IPR001487">
    <property type="entry name" value="Bromodomain"/>
</dbReference>
<evidence type="ECO:0000256" key="13">
    <source>
        <dbReference type="SAM" id="MobiDB-lite"/>
    </source>
</evidence>
<dbReference type="GO" id="GO:0045944">
    <property type="term" value="P:positive regulation of transcription by RNA polymerase II"/>
    <property type="evidence" value="ECO:0007669"/>
    <property type="project" value="TreeGrafter"/>
</dbReference>
<dbReference type="InterPro" id="IPR036427">
    <property type="entry name" value="Bromodomain-like_sf"/>
</dbReference>
<feature type="domain" description="N-acetyltransferase" evidence="15">
    <location>
        <begin position="84"/>
        <end position="184"/>
    </location>
</feature>
<organism evidence="16">
    <name type="scientific">Echinococcus granulosus</name>
    <name type="common">Hydatid tapeworm</name>
    <dbReference type="NCBI Taxonomy" id="6210"/>
    <lineage>
        <taxon>Eukaryota</taxon>
        <taxon>Metazoa</taxon>
        <taxon>Spiralia</taxon>
        <taxon>Lophotrochozoa</taxon>
        <taxon>Platyhelminthes</taxon>
        <taxon>Cestoda</taxon>
        <taxon>Eucestoda</taxon>
        <taxon>Cyclophyllidea</taxon>
        <taxon>Taeniidae</taxon>
        <taxon>Echinococcus</taxon>
        <taxon>Echinococcus granulosus group</taxon>
    </lineage>
</organism>
<dbReference type="PROSITE" id="PS51186">
    <property type="entry name" value="GNAT"/>
    <property type="match status" value="1"/>
</dbReference>
<dbReference type="GO" id="GO:0005634">
    <property type="term" value="C:nucleus"/>
    <property type="evidence" value="ECO:0007669"/>
    <property type="project" value="UniProtKB-SubCell"/>
</dbReference>
<dbReference type="AlphaFoldDB" id="A0A068W960"/>
<gene>
    <name evidence="16" type="ORF">EgrG_000899900</name>
</gene>
<dbReference type="SUPFAM" id="SSF47370">
    <property type="entry name" value="Bromodomain"/>
    <property type="match status" value="1"/>
</dbReference>
<comment type="similarity">
    <text evidence="2">Belongs to the acetyltransferase family. GCN5 subfamily.</text>
</comment>
<reference evidence="18" key="3">
    <citation type="submission" date="2020-10" db="UniProtKB">
        <authorList>
            <consortium name="WormBaseParasite"/>
        </authorList>
    </citation>
    <scope>IDENTIFICATION</scope>
</reference>
<evidence type="ECO:0000256" key="4">
    <source>
        <dbReference type="ARBA" id="ARBA00022679"/>
    </source>
</evidence>
<dbReference type="Proteomes" id="UP000492820">
    <property type="component" value="Unassembled WGS sequence"/>
</dbReference>
<keyword evidence="4 16" id="KW-0808">Transferase</keyword>
<dbReference type="Pfam" id="PF00583">
    <property type="entry name" value="Acetyltransf_1"/>
    <property type="match status" value="1"/>
</dbReference>
<evidence type="ECO:0000313" key="16">
    <source>
        <dbReference type="EMBL" id="CDS16573.1"/>
    </source>
</evidence>
<evidence type="ECO:0000313" key="18">
    <source>
        <dbReference type="WBParaSite" id="EgrG_000899900"/>
    </source>
</evidence>
<name>A0A068W960_ECHGR</name>
<dbReference type="Gene3D" id="1.20.920.10">
    <property type="entry name" value="Bromodomain-like"/>
    <property type="match status" value="1"/>
</dbReference>
<keyword evidence="11" id="KW-0012">Acyltransferase</keyword>
<accession>A0A068W960</accession>
<evidence type="ECO:0000259" key="15">
    <source>
        <dbReference type="PROSITE" id="PS51186"/>
    </source>
</evidence>
<dbReference type="PANTHER" id="PTHR45750">
    <property type="entry name" value="GH11602P"/>
    <property type="match status" value="1"/>
</dbReference>
<keyword evidence="10" id="KW-0539">Nucleus</keyword>
<dbReference type="Gene3D" id="3.40.630.30">
    <property type="match status" value="1"/>
</dbReference>
<sequence>MYIVFRSCSCLIVSGYPKRLPYERSPFVPLWRLFISGPLVELGTGVPTKCHNDFNSLPVVVPSRFIYLQKHKNQVLLKVSENGDRHAIGGITFRMFPSQGFSEIVFCAVIFNEQVKGYGTQMMNHLKDYHTQHGVYHFLTYADAFATGYFRKQGFSREIRLPRQAYQGYIKEYEGATLMGCELYPNVVYKQFSEVISRQREIITRIIDRRKRALETVYPGIPNSQFRLGPIPLSSIPGLVEAGWRPSDPTDEENDEKTATATDVTVTAPETGTTTTVCVDTSATTPGETPATEAAMALGEAASASEPLSIQVTPQSPPLEGEEGLLPPQLPPPPPAQVRQPSCRRTRLSVSTSRGGNDSTDDDTIARRTRASSGSDSITYEEANIKSTHVNDNQVPAFTSRSSPPLVATTSTAPTLVEKARQREEMRLFNESVDALAERLRPVLEAVKAHKFAGPFLAPVTAAEAPGYFSIITFPIDLRTMTERLRSRYYTHVDLFIADMRRMFHNCRTYNHPDSDLYRHVASLDALFTRKMREANLWDNPPSPLPPP</sequence>
<dbReference type="OrthoDB" id="1937912at2759"/>